<protein>
    <submittedName>
        <fullName evidence="3">Uncharacterized protein</fullName>
    </submittedName>
</protein>
<evidence type="ECO:0000256" key="1">
    <source>
        <dbReference type="SAM" id="MobiDB-lite"/>
    </source>
</evidence>
<feature type="transmembrane region" description="Helical" evidence="2">
    <location>
        <begin position="46"/>
        <end position="67"/>
    </location>
</feature>
<evidence type="ECO:0000256" key="2">
    <source>
        <dbReference type="SAM" id="Phobius"/>
    </source>
</evidence>
<comment type="caution">
    <text evidence="3">The sequence shown here is derived from an EMBL/GenBank/DDBJ whole genome shotgun (WGS) entry which is preliminary data.</text>
</comment>
<proteinExistence type="predicted"/>
<dbReference type="EMBL" id="LSRX01000147">
    <property type="protein sequence ID" value="OLQ07081.1"/>
    <property type="molecule type" value="Genomic_DNA"/>
</dbReference>
<dbReference type="Proteomes" id="UP000186817">
    <property type="component" value="Unassembled WGS sequence"/>
</dbReference>
<feature type="transmembrane region" description="Helical" evidence="2">
    <location>
        <begin position="87"/>
        <end position="106"/>
    </location>
</feature>
<gene>
    <name evidence="3" type="ORF">AK812_SmicGene9583</name>
</gene>
<organism evidence="3 4">
    <name type="scientific">Symbiodinium microadriaticum</name>
    <name type="common">Dinoflagellate</name>
    <name type="synonym">Zooxanthella microadriatica</name>
    <dbReference type="NCBI Taxonomy" id="2951"/>
    <lineage>
        <taxon>Eukaryota</taxon>
        <taxon>Sar</taxon>
        <taxon>Alveolata</taxon>
        <taxon>Dinophyceae</taxon>
        <taxon>Suessiales</taxon>
        <taxon>Symbiodiniaceae</taxon>
        <taxon>Symbiodinium</taxon>
    </lineage>
</organism>
<dbReference type="AlphaFoldDB" id="A0A1Q9EI72"/>
<sequence>MELGRAAQITVAIGIPLIYLWFLGIPPGSPASTFGKVMAWECALENSIATLIGPVFVAKLAMMFGYTFGEEEAEGKSLSAATALGQAMAATICIPWLVTFALYSLLHKSYPADMRRLKAQLQAEEAEAEKEGMLQERDIQRYKKVAFLDERRGVEAVRELGFRVKKQADPFLDEASFVRAVGMFEVTQLEKVFNKYDVKRLVRMVEDMFPVLARDRRLRPDLQRIMKEALSGCTRAEGVGMQDFLKLMQFFREFQDGQRLHKEQQAVQASGWEHTEVAQPAARLRDLFIAASNASHESSLPAELSFEQFRTMIHDLYPLGDALTAELKYIFAKDADFPEFLLMMRYLWDTDWPSSPGTSRIGIKAKFQDKTETEKPVKAPVKVVAGFECPGALEDVGDMCGASSSFSSPDVTAHALHKKGVDEDFKSASHRSLKAGLDEYAGLLESAKTAEKSAEDAATEFAVENPKDFAQFKESVAASEVPVQNAAEQSANLLEKANTQVLKEDQLAQQPACEPDSSTVILSGVTFAANPGEPTPCEVAMLGRKREDQKDGPGGKKRKKWQEESDDEEESEAKNVTVEEMEEWKAKMEEEELDQAVVDSWQT</sequence>
<accession>A0A1Q9EI72</accession>
<name>A0A1Q9EI72_SYMMI</name>
<keyword evidence="4" id="KW-1185">Reference proteome</keyword>
<dbReference type="OrthoDB" id="432017at2759"/>
<reference evidence="3 4" key="1">
    <citation type="submission" date="2016-02" db="EMBL/GenBank/DDBJ databases">
        <title>Genome analysis of coral dinoflagellate symbionts highlights evolutionary adaptations to a symbiotic lifestyle.</title>
        <authorList>
            <person name="Aranda M."/>
            <person name="Li Y."/>
            <person name="Liew Y.J."/>
            <person name="Baumgarten S."/>
            <person name="Simakov O."/>
            <person name="Wilson M."/>
            <person name="Piel J."/>
            <person name="Ashoor H."/>
            <person name="Bougouffa S."/>
            <person name="Bajic V.B."/>
            <person name="Ryu T."/>
            <person name="Ravasi T."/>
            <person name="Bayer T."/>
            <person name="Micklem G."/>
            <person name="Kim H."/>
            <person name="Bhak J."/>
            <person name="Lajeunesse T.C."/>
            <person name="Voolstra C.R."/>
        </authorList>
    </citation>
    <scope>NUCLEOTIDE SEQUENCE [LARGE SCALE GENOMIC DNA]</scope>
    <source>
        <strain evidence="3 4">CCMP2467</strain>
    </source>
</reference>
<feature type="transmembrane region" description="Helical" evidence="2">
    <location>
        <begin position="6"/>
        <end position="25"/>
    </location>
</feature>
<evidence type="ECO:0000313" key="4">
    <source>
        <dbReference type="Proteomes" id="UP000186817"/>
    </source>
</evidence>
<feature type="region of interest" description="Disordered" evidence="1">
    <location>
        <begin position="541"/>
        <end position="603"/>
    </location>
</feature>
<evidence type="ECO:0000313" key="3">
    <source>
        <dbReference type="EMBL" id="OLQ07081.1"/>
    </source>
</evidence>
<keyword evidence="2" id="KW-0812">Transmembrane</keyword>
<keyword evidence="2" id="KW-1133">Transmembrane helix</keyword>
<keyword evidence="2" id="KW-0472">Membrane</keyword>
<feature type="compositionally biased region" description="Basic and acidic residues" evidence="1">
    <location>
        <begin position="544"/>
        <end position="554"/>
    </location>
</feature>